<accession>G1LDV9</accession>
<feature type="region of interest" description="Disordered" evidence="2">
    <location>
        <begin position="161"/>
        <end position="181"/>
    </location>
</feature>
<dbReference type="PANTHER" id="PTHR43795">
    <property type="entry name" value="BIFUNCTIONAL ASPARTATE AMINOTRANSFERASE AND GLUTAMATE/ASPARTATE-PREPHENATE AMINOTRANSFERASE-RELATED"/>
    <property type="match status" value="1"/>
</dbReference>
<keyword evidence="1" id="KW-0663">Pyridoxal phosphate</keyword>
<dbReference type="PRINTS" id="PR00753">
    <property type="entry name" value="ACCSYNTHASE"/>
</dbReference>
<evidence type="ECO:0000259" key="3">
    <source>
        <dbReference type="Pfam" id="PF00155"/>
    </source>
</evidence>
<dbReference type="Gene3D" id="3.90.1150.10">
    <property type="entry name" value="Aspartate Aminotransferase, domain 1"/>
    <property type="match status" value="2"/>
</dbReference>
<dbReference type="Ensembl" id="ENSAMET00000005300.2">
    <property type="protein sequence ID" value="ENSAMEP00000005091.2"/>
    <property type="gene ID" value="ENSAMEG00000004827.2"/>
</dbReference>
<evidence type="ECO:0000313" key="4">
    <source>
        <dbReference type="Ensembl" id="ENSAMEP00000005091.2"/>
    </source>
</evidence>
<evidence type="ECO:0000313" key="5">
    <source>
        <dbReference type="Proteomes" id="UP000008912"/>
    </source>
</evidence>
<dbReference type="InParanoid" id="G1LDV9"/>
<sequence>MWASTRGVEVGGAVGSRRSGLNLRVKASRLCCSTWSPPAGSSQPAEAETEPQTMSHRSDTVHLPCGQMRGQCLGNQGIHTQPVEVMLHFKLTVEKHMVQLVTMRQQQDLVPEEQRRHPATGEQEALLDGLMYQLVNLLQSGAAGGLGLQPSCPSLDVRGVVGGGQRAQSSRQPDQPVHQRNDPEATFVSQHLSNRGIDISALFQASFQDYKLYQGDKYDEDKNTLGFINLGISENKLCLDLMTERLSQSDMNVIEDVLLQYPDWSGQPFLWEEVARFLTYYCKAPAQLDPENVVVLNGCCSVFSTLAVVLCDPGEHRCTSPSVPAHCGQVGQALLEATLTGKKVRGLILINPQNPLGDVYSRDSLKEYLEFAKRYNLHVIIDEIYMLSVFDESITFHSLLGMESLPDPNRTHVIWGTSKDFGISGFCFGVLYTQNKKVASAVSSFGYRHGISGIAQYKLYRLLRDREWIDRVYLPTYCSRLQRAHRYITKKLKALGISFLNHGSGLYVWINLKVYLDLWTFEEERLLHRRFLDNKLILSRGKTYMCKEPGWIRVVFADKPLRLKQAMHRFYQVLETQKLELRVKQLESAQCE</sequence>
<dbReference type="GO" id="GO:0030170">
    <property type="term" value="F:pyridoxal phosphate binding"/>
    <property type="evidence" value="ECO:0007669"/>
    <property type="project" value="InterPro"/>
</dbReference>
<dbReference type="GeneTree" id="ENSGT00940000162841"/>
<dbReference type="GO" id="GO:0006520">
    <property type="term" value="P:amino acid metabolic process"/>
    <property type="evidence" value="ECO:0007669"/>
    <property type="project" value="TreeGrafter"/>
</dbReference>
<evidence type="ECO:0000256" key="1">
    <source>
        <dbReference type="ARBA" id="ARBA00022898"/>
    </source>
</evidence>
<evidence type="ECO:0000256" key="2">
    <source>
        <dbReference type="SAM" id="MobiDB-lite"/>
    </source>
</evidence>
<name>G1LDV9_AILME</name>
<reference evidence="4" key="2">
    <citation type="submission" date="2025-08" db="UniProtKB">
        <authorList>
            <consortium name="Ensembl"/>
        </authorList>
    </citation>
    <scope>IDENTIFICATION</scope>
</reference>
<dbReference type="InterPro" id="IPR004839">
    <property type="entry name" value="Aminotransferase_I/II_large"/>
</dbReference>
<dbReference type="PANTHER" id="PTHR43795:SF1">
    <property type="entry name" value="INACTIVE 1-AMINOCYCLOPROPANE-1-CARBOXYLATE SYNTHASE-LIKE PROTEIN 2-RELATED"/>
    <property type="match status" value="1"/>
</dbReference>
<feature type="region of interest" description="Disordered" evidence="2">
    <location>
        <begin position="35"/>
        <end position="59"/>
    </location>
</feature>
<dbReference type="InterPro" id="IPR015424">
    <property type="entry name" value="PyrdxlP-dep_Trfase"/>
</dbReference>
<feature type="domain" description="Aminotransferase class I/classII large" evidence="3">
    <location>
        <begin position="333"/>
        <end position="558"/>
    </location>
</feature>
<reference evidence="4 5" key="1">
    <citation type="journal article" date="2010" name="Nature">
        <title>The sequence and de novo assembly of the giant panda genome.</title>
        <authorList>
            <person name="Li R."/>
            <person name="Fan W."/>
            <person name="Tian G."/>
            <person name="Zhu H."/>
            <person name="He L."/>
            <person name="Cai J."/>
            <person name="Huang Q."/>
            <person name="Cai Q."/>
            <person name="Li B."/>
            <person name="Bai Y."/>
            <person name="Zhang Z."/>
            <person name="Zhang Y."/>
            <person name="Wang W."/>
            <person name="Li J."/>
            <person name="Wei F."/>
            <person name="Li H."/>
            <person name="Jian M."/>
            <person name="Li J."/>
            <person name="Zhang Z."/>
            <person name="Nielsen R."/>
            <person name="Li D."/>
            <person name="Gu W."/>
            <person name="Yang Z."/>
            <person name="Xuan Z."/>
            <person name="Ryder O.A."/>
            <person name="Leung F.C."/>
            <person name="Zhou Y."/>
            <person name="Cao J."/>
            <person name="Sun X."/>
            <person name="Fu Y."/>
            <person name="Fang X."/>
            <person name="Guo X."/>
            <person name="Wang B."/>
            <person name="Hou R."/>
            <person name="Shen F."/>
            <person name="Mu B."/>
            <person name="Ni P."/>
            <person name="Lin R."/>
            <person name="Qian W."/>
            <person name="Wang G."/>
            <person name="Yu C."/>
            <person name="Nie W."/>
            <person name="Wang J."/>
            <person name="Wu Z."/>
            <person name="Liang H."/>
            <person name="Min J."/>
            <person name="Wu Q."/>
            <person name="Cheng S."/>
            <person name="Ruan J."/>
            <person name="Wang M."/>
            <person name="Shi Z."/>
            <person name="Wen M."/>
            <person name="Liu B."/>
            <person name="Ren X."/>
            <person name="Zheng H."/>
            <person name="Dong D."/>
            <person name="Cook K."/>
            <person name="Shan G."/>
            <person name="Zhang H."/>
            <person name="Kosiol C."/>
            <person name="Xie X."/>
            <person name="Lu Z."/>
            <person name="Zheng H."/>
            <person name="Li Y."/>
            <person name="Steiner C.C."/>
            <person name="Lam T.T."/>
            <person name="Lin S."/>
            <person name="Zhang Q."/>
            <person name="Li G."/>
            <person name="Tian J."/>
            <person name="Gong T."/>
            <person name="Liu H."/>
            <person name="Zhang D."/>
            <person name="Fang L."/>
            <person name="Ye C."/>
            <person name="Zhang J."/>
            <person name="Hu W."/>
            <person name="Xu A."/>
            <person name="Ren Y."/>
            <person name="Zhang G."/>
            <person name="Bruford M.W."/>
            <person name="Li Q."/>
            <person name="Ma L."/>
            <person name="Guo Y."/>
            <person name="An N."/>
            <person name="Hu Y."/>
            <person name="Zheng Y."/>
            <person name="Shi Y."/>
            <person name="Li Z."/>
            <person name="Liu Q."/>
            <person name="Chen Y."/>
            <person name="Zhao J."/>
            <person name="Qu N."/>
            <person name="Zhao S."/>
            <person name="Tian F."/>
            <person name="Wang X."/>
            <person name="Wang H."/>
            <person name="Xu L."/>
            <person name="Liu X."/>
            <person name="Vinar T."/>
            <person name="Wang Y."/>
            <person name="Lam T.W."/>
            <person name="Yiu S.M."/>
            <person name="Liu S."/>
            <person name="Zhang H."/>
            <person name="Li D."/>
            <person name="Huang Y."/>
            <person name="Wang X."/>
            <person name="Yang G."/>
            <person name="Jiang Z."/>
            <person name="Wang J."/>
            <person name="Qin N."/>
            <person name="Li L."/>
            <person name="Li J."/>
            <person name="Bolund L."/>
            <person name="Kristiansen K."/>
            <person name="Wong G.K."/>
            <person name="Olson M."/>
            <person name="Zhang X."/>
            <person name="Li S."/>
            <person name="Yang H."/>
            <person name="Wang J."/>
            <person name="Wang J."/>
        </authorList>
    </citation>
    <scope>NUCLEOTIDE SEQUENCE [LARGE SCALE GENOMIC DNA]</scope>
</reference>
<dbReference type="Gene3D" id="3.40.640.10">
    <property type="entry name" value="Type I PLP-dependent aspartate aminotransferase-like (Major domain)"/>
    <property type="match status" value="1"/>
</dbReference>
<feature type="compositionally biased region" description="Polar residues" evidence="2">
    <location>
        <begin position="35"/>
        <end position="55"/>
    </location>
</feature>
<dbReference type="InterPro" id="IPR015421">
    <property type="entry name" value="PyrdxlP-dep_Trfase_major"/>
</dbReference>
<dbReference type="InterPro" id="IPR015422">
    <property type="entry name" value="PyrdxlP-dep_Trfase_small"/>
</dbReference>
<dbReference type="Pfam" id="PF00155">
    <property type="entry name" value="Aminotran_1_2"/>
    <property type="match status" value="2"/>
</dbReference>
<dbReference type="HOGENOM" id="CLU_017584_1_3_1"/>
<dbReference type="SUPFAM" id="SSF53383">
    <property type="entry name" value="PLP-dependent transferases"/>
    <property type="match status" value="1"/>
</dbReference>
<dbReference type="GO" id="GO:0008483">
    <property type="term" value="F:transaminase activity"/>
    <property type="evidence" value="ECO:0007669"/>
    <property type="project" value="TreeGrafter"/>
</dbReference>
<organism evidence="4 5">
    <name type="scientific">Ailuropoda melanoleuca</name>
    <name type="common">Giant panda</name>
    <dbReference type="NCBI Taxonomy" id="9646"/>
    <lineage>
        <taxon>Eukaryota</taxon>
        <taxon>Metazoa</taxon>
        <taxon>Chordata</taxon>
        <taxon>Craniata</taxon>
        <taxon>Vertebrata</taxon>
        <taxon>Euteleostomi</taxon>
        <taxon>Mammalia</taxon>
        <taxon>Eutheria</taxon>
        <taxon>Laurasiatheria</taxon>
        <taxon>Carnivora</taxon>
        <taxon>Caniformia</taxon>
        <taxon>Ursidae</taxon>
        <taxon>Ailuropoda</taxon>
    </lineage>
</organism>
<dbReference type="InterPro" id="IPR050478">
    <property type="entry name" value="Ethylene_sulfur-biosynth"/>
</dbReference>
<feature type="domain" description="Aminotransferase class I/classII large" evidence="3">
    <location>
        <begin position="228"/>
        <end position="315"/>
    </location>
</feature>
<protein>
    <submittedName>
        <fullName evidence="4">1-aminocyclopropane-1-carboxylate synthase homolog (inactive) like</fullName>
    </submittedName>
</protein>
<proteinExistence type="predicted"/>
<keyword evidence="5" id="KW-1185">Reference proteome</keyword>
<dbReference type="AlphaFoldDB" id="G1LDV9"/>
<reference evidence="4" key="3">
    <citation type="submission" date="2025-09" db="UniProtKB">
        <authorList>
            <consortium name="Ensembl"/>
        </authorList>
    </citation>
    <scope>IDENTIFICATION</scope>
</reference>
<gene>
    <name evidence="4" type="primary">ACCSL</name>
</gene>
<dbReference type="Proteomes" id="UP000008912">
    <property type="component" value="Unassembled WGS sequence"/>
</dbReference>
<dbReference type="CDD" id="cd00609">
    <property type="entry name" value="AAT_like"/>
    <property type="match status" value="1"/>
</dbReference>